<proteinExistence type="predicted"/>
<dbReference type="Proteomes" id="UP001500353">
    <property type="component" value="Unassembled WGS sequence"/>
</dbReference>
<sequence>MKEIDLQVYTASFDKIEELRNQDFVLVSVSGKVLGDIKHKEEVEPLRGFSTYRMRYHKQANDYLSCYLLYRQILEKKGITRILEQLEELKLKHNKSKIVLLGYGNENEFDYRHIFAGFLQENNISVVEYPKPVNMDLQRRLWKYDPYKEAGHDNLTDEYIGETLEQAKFIFAKTLPENPHHYTLRKDFGNDEKFLSIVRHIRFFGELEEFGGMIFRCFYWENYKYHTHPFDILDINTDLINRHEI</sequence>
<protein>
    <submittedName>
        <fullName evidence="1">Uncharacterized protein</fullName>
    </submittedName>
</protein>
<comment type="caution">
    <text evidence="1">The sequence shown here is derived from an EMBL/GenBank/DDBJ whole genome shotgun (WGS) entry which is preliminary data.</text>
</comment>
<evidence type="ECO:0000313" key="1">
    <source>
        <dbReference type="EMBL" id="GAA5087094.1"/>
    </source>
</evidence>
<reference evidence="2" key="1">
    <citation type="journal article" date="2019" name="Int. J. Syst. Evol. Microbiol.">
        <title>The Global Catalogue of Microorganisms (GCM) 10K type strain sequencing project: providing services to taxonomists for standard genome sequencing and annotation.</title>
        <authorList>
            <consortium name="The Broad Institute Genomics Platform"/>
            <consortium name="The Broad Institute Genome Sequencing Center for Infectious Disease"/>
            <person name="Wu L."/>
            <person name="Ma J."/>
        </authorList>
    </citation>
    <scope>NUCLEOTIDE SEQUENCE [LARGE SCALE GENOMIC DNA]</scope>
    <source>
        <strain evidence="2">JCM 18019</strain>
    </source>
</reference>
<dbReference type="RefSeq" id="WP_345200670.1">
    <property type="nucleotide sequence ID" value="NZ_BAABHX010000001.1"/>
</dbReference>
<evidence type="ECO:0000313" key="2">
    <source>
        <dbReference type="Proteomes" id="UP001500353"/>
    </source>
</evidence>
<name>A0ABP9LY39_9FLAO</name>
<accession>A0ABP9LY39</accession>
<organism evidence="1 2">
    <name type="scientific">Chryseobacterium ginsengisoli</name>
    <dbReference type="NCBI Taxonomy" id="363853"/>
    <lineage>
        <taxon>Bacteria</taxon>
        <taxon>Pseudomonadati</taxon>
        <taxon>Bacteroidota</taxon>
        <taxon>Flavobacteriia</taxon>
        <taxon>Flavobacteriales</taxon>
        <taxon>Weeksellaceae</taxon>
        <taxon>Chryseobacterium group</taxon>
        <taxon>Chryseobacterium</taxon>
    </lineage>
</organism>
<keyword evidence="2" id="KW-1185">Reference proteome</keyword>
<dbReference type="EMBL" id="BAABHX010000001">
    <property type="protein sequence ID" value="GAA5087094.1"/>
    <property type="molecule type" value="Genomic_DNA"/>
</dbReference>
<gene>
    <name evidence="1" type="ORF">GCM10023210_09740</name>
</gene>